<proteinExistence type="inferred from homology"/>
<dbReference type="GO" id="GO:0071978">
    <property type="term" value="P:bacterial-type flagellum-dependent swarming motility"/>
    <property type="evidence" value="ECO:0007669"/>
    <property type="project" value="TreeGrafter"/>
</dbReference>
<dbReference type="PANTHER" id="PTHR30435:SF12">
    <property type="entry name" value="FLAGELLAR BASAL BODY ROD PROTEIN FLGB"/>
    <property type="match status" value="1"/>
</dbReference>
<keyword evidence="5" id="KW-0966">Cell projection</keyword>
<evidence type="ECO:0000313" key="5">
    <source>
        <dbReference type="EMBL" id="VAW87199.1"/>
    </source>
</evidence>
<comment type="similarity">
    <text evidence="2">Belongs to the flagella basal body rod proteins family.</text>
</comment>
<accession>A0A3B0ZM11</accession>
<keyword evidence="3" id="KW-0975">Bacterial flagellum</keyword>
<dbReference type="GO" id="GO:0030694">
    <property type="term" value="C:bacterial-type flagellum basal body, rod"/>
    <property type="evidence" value="ECO:0007669"/>
    <property type="project" value="InterPro"/>
</dbReference>
<evidence type="ECO:0000259" key="4">
    <source>
        <dbReference type="Pfam" id="PF00460"/>
    </source>
</evidence>
<dbReference type="InterPro" id="IPR019776">
    <property type="entry name" value="Flagellar_basal_body_rod_CS"/>
</dbReference>
<reference evidence="5" key="1">
    <citation type="submission" date="2018-06" db="EMBL/GenBank/DDBJ databases">
        <authorList>
            <person name="Zhirakovskaya E."/>
        </authorList>
    </citation>
    <scope>NUCLEOTIDE SEQUENCE</scope>
</reference>
<evidence type="ECO:0000256" key="3">
    <source>
        <dbReference type="ARBA" id="ARBA00023143"/>
    </source>
</evidence>
<organism evidence="5">
    <name type="scientific">hydrothermal vent metagenome</name>
    <dbReference type="NCBI Taxonomy" id="652676"/>
    <lineage>
        <taxon>unclassified sequences</taxon>
        <taxon>metagenomes</taxon>
        <taxon>ecological metagenomes</taxon>
    </lineage>
</organism>
<name>A0A3B0ZM11_9ZZZZ</name>
<keyword evidence="5" id="KW-0282">Flagellum</keyword>
<gene>
    <name evidence="5" type="ORF">MNBD_GAMMA18-15</name>
</gene>
<sequence length="132" mass="14559">MGISIDNVLSLHENAVKLRSQRIEMLATNIANADTPGYKARDFNFKQALADAHSSSRSAFSLQATQPGHFSGGKNMGFEMMYSTPLQPSIDGNTVDLHREKAKFTQNAMEQQVSLTFLDKKLKGLVKAIRGE</sequence>
<dbReference type="PROSITE" id="PS00588">
    <property type="entry name" value="FLAGELLA_BB_ROD"/>
    <property type="match status" value="1"/>
</dbReference>
<evidence type="ECO:0000256" key="2">
    <source>
        <dbReference type="ARBA" id="ARBA00009677"/>
    </source>
</evidence>
<dbReference type="AlphaFoldDB" id="A0A3B0ZM11"/>
<dbReference type="InterPro" id="IPR001444">
    <property type="entry name" value="Flag_bb_rod_N"/>
</dbReference>
<dbReference type="PIRSF" id="PIRSF002889">
    <property type="entry name" value="Rod_FlgB"/>
    <property type="match status" value="1"/>
</dbReference>
<dbReference type="PANTHER" id="PTHR30435">
    <property type="entry name" value="FLAGELLAR PROTEIN"/>
    <property type="match status" value="1"/>
</dbReference>
<dbReference type="NCBIfam" id="TIGR01396">
    <property type="entry name" value="FlgB"/>
    <property type="match status" value="1"/>
</dbReference>
<dbReference type="EMBL" id="UOFP01000173">
    <property type="protein sequence ID" value="VAW87199.1"/>
    <property type="molecule type" value="Genomic_DNA"/>
</dbReference>
<dbReference type="Pfam" id="PF00460">
    <property type="entry name" value="Flg_bb_rod"/>
    <property type="match status" value="1"/>
</dbReference>
<protein>
    <submittedName>
        <fullName evidence="5">Flagellar basal-body rod protein FlgB</fullName>
    </submittedName>
</protein>
<evidence type="ECO:0000256" key="1">
    <source>
        <dbReference type="ARBA" id="ARBA00004117"/>
    </source>
</evidence>
<comment type="subcellular location">
    <subcellularLocation>
        <location evidence="1">Bacterial flagellum basal body</location>
    </subcellularLocation>
</comment>
<dbReference type="InterPro" id="IPR006300">
    <property type="entry name" value="FlgB"/>
</dbReference>
<feature type="domain" description="Flagellar basal body rod protein N-terminal" evidence="4">
    <location>
        <begin position="12"/>
        <end position="39"/>
    </location>
</feature>
<keyword evidence="5" id="KW-0969">Cilium</keyword>